<dbReference type="Proteomes" id="UP000076532">
    <property type="component" value="Unassembled WGS sequence"/>
</dbReference>
<dbReference type="OrthoDB" id="3227781at2759"/>
<dbReference type="SUPFAM" id="SSF46689">
    <property type="entry name" value="Homeodomain-like"/>
    <property type="match status" value="1"/>
</dbReference>
<organism evidence="1 2">
    <name type="scientific">Athelia psychrophila</name>
    <dbReference type="NCBI Taxonomy" id="1759441"/>
    <lineage>
        <taxon>Eukaryota</taxon>
        <taxon>Fungi</taxon>
        <taxon>Dikarya</taxon>
        <taxon>Basidiomycota</taxon>
        <taxon>Agaricomycotina</taxon>
        <taxon>Agaricomycetes</taxon>
        <taxon>Agaricomycetidae</taxon>
        <taxon>Atheliales</taxon>
        <taxon>Atheliaceae</taxon>
        <taxon>Athelia</taxon>
    </lineage>
</organism>
<evidence type="ECO:0000313" key="2">
    <source>
        <dbReference type="Proteomes" id="UP000076532"/>
    </source>
</evidence>
<dbReference type="EMBL" id="KV417507">
    <property type="protein sequence ID" value="KZP27723.1"/>
    <property type="molecule type" value="Genomic_DNA"/>
</dbReference>
<protein>
    <recommendedName>
        <fullName evidence="3">Homeodomain-like protein</fullName>
    </recommendedName>
</protein>
<gene>
    <name evidence="1" type="ORF">FIBSPDRAFT_730513</name>
</gene>
<keyword evidence="2" id="KW-1185">Reference proteome</keyword>
<dbReference type="AlphaFoldDB" id="A0A166QZ47"/>
<reference evidence="1 2" key="1">
    <citation type="journal article" date="2016" name="Mol. Biol. Evol.">
        <title>Comparative Genomics of Early-Diverging Mushroom-Forming Fungi Provides Insights into the Origins of Lignocellulose Decay Capabilities.</title>
        <authorList>
            <person name="Nagy L.G."/>
            <person name="Riley R."/>
            <person name="Tritt A."/>
            <person name="Adam C."/>
            <person name="Daum C."/>
            <person name="Floudas D."/>
            <person name="Sun H."/>
            <person name="Yadav J.S."/>
            <person name="Pangilinan J."/>
            <person name="Larsson K.H."/>
            <person name="Matsuura K."/>
            <person name="Barry K."/>
            <person name="Labutti K."/>
            <person name="Kuo R."/>
            <person name="Ohm R.A."/>
            <person name="Bhattacharya S.S."/>
            <person name="Shirouzu T."/>
            <person name="Yoshinaga Y."/>
            <person name="Martin F.M."/>
            <person name="Grigoriev I.V."/>
            <person name="Hibbett D.S."/>
        </authorList>
    </citation>
    <scope>NUCLEOTIDE SEQUENCE [LARGE SCALE GENOMIC DNA]</scope>
    <source>
        <strain evidence="1 2">CBS 109695</strain>
    </source>
</reference>
<dbReference type="InterPro" id="IPR009057">
    <property type="entry name" value="Homeodomain-like_sf"/>
</dbReference>
<accession>A0A166QZ47</accession>
<evidence type="ECO:0008006" key="3">
    <source>
        <dbReference type="Google" id="ProtNLM"/>
    </source>
</evidence>
<name>A0A166QZ47_9AGAM</name>
<proteinExistence type="predicted"/>
<evidence type="ECO:0000313" key="1">
    <source>
        <dbReference type="EMBL" id="KZP27723.1"/>
    </source>
</evidence>
<sequence length="128" mass="14384">MSAGNRRYINPAQKDLIVSMAAHMSSAEIAKVTHISWRTVYQVVTLWQQTGKVERKKVVSGPSCELDSGDVAYLIGMIGRTSDLYQSELRNALLMMRGINAHETTISRTLARNGYTRKKVWHLCSPCQ</sequence>